<name>A0AAV4QCC8_CAEEX</name>
<sequence>MKLNPSRAIALDKKDFSGIKKRSKRSEGKCALYQISQANKGTNRMKRNGKKGGEKEMDLIVQVILDIP</sequence>
<protein>
    <submittedName>
        <fullName evidence="1">Uncharacterized protein</fullName>
    </submittedName>
</protein>
<keyword evidence="2" id="KW-1185">Reference proteome</keyword>
<gene>
    <name evidence="1" type="ORF">CEXT_71881</name>
</gene>
<dbReference type="Proteomes" id="UP001054945">
    <property type="component" value="Unassembled WGS sequence"/>
</dbReference>
<reference evidence="1 2" key="1">
    <citation type="submission" date="2021-06" db="EMBL/GenBank/DDBJ databases">
        <title>Caerostris extrusa draft genome.</title>
        <authorList>
            <person name="Kono N."/>
            <person name="Arakawa K."/>
        </authorList>
    </citation>
    <scope>NUCLEOTIDE SEQUENCE [LARGE SCALE GENOMIC DNA]</scope>
</reference>
<evidence type="ECO:0000313" key="2">
    <source>
        <dbReference type="Proteomes" id="UP001054945"/>
    </source>
</evidence>
<accession>A0AAV4QCC8</accession>
<comment type="caution">
    <text evidence="1">The sequence shown here is derived from an EMBL/GenBank/DDBJ whole genome shotgun (WGS) entry which is preliminary data.</text>
</comment>
<dbReference type="AlphaFoldDB" id="A0AAV4QCC8"/>
<proteinExistence type="predicted"/>
<dbReference type="EMBL" id="BPLR01005908">
    <property type="protein sequence ID" value="GIY05964.1"/>
    <property type="molecule type" value="Genomic_DNA"/>
</dbReference>
<organism evidence="1 2">
    <name type="scientific">Caerostris extrusa</name>
    <name type="common">Bark spider</name>
    <name type="synonym">Caerostris bankana</name>
    <dbReference type="NCBI Taxonomy" id="172846"/>
    <lineage>
        <taxon>Eukaryota</taxon>
        <taxon>Metazoa</taxon>
        <taxon>Ecdysozoa</taxon>
        <taxon>Arthropoda</taxon>
        <taxon>Chelicerata</taxon>
        <taxon>Arachnida</taxon>
        <taxon>Araneae</taxon>
        <taxon>Araneomorphae</taxon>
        <taxon>Entelegynae</taxon>
        <taxon>Araneoidea</taxon>
        <taxon>Araneidae</taxon>
        <taxon>Caerostris</taxon>
    </lineage>
</organism>
<evidence type="ECO:0000313" key="1">
    <source>
        <dbReference type="EMBL" id="GIY05964.1"/>
    </source>
</evidence>